<dbReference type="Proteomes" id="UP000435138">
    <property type="component" value="Unassembled WGS sequence"/>
</dbReference>
<dbReference type="EMBL" id="WIXI01000041">
    <property type="protein sequence ID" value="MQY46429.1"/>
    <property type="molecule type" value="Genomic_DNA"/>
</dbReference>
<keyword evidence="2" id="KW-1185">Reference proteome</keyword>
<comment type="caution">
    <text evidence="1">The sequence shown here is derived from an EMBL/GenBank/DDBJ whole genome shotgun (WGS) entry which is preliminary data.</text>
</comment>
<name>A0A6A8A6J4_9HYPH</name>
<proteinExistence type="predicted"/>
<sequence>MSITTDLVAECVRAANGLEKLSSAERRLLIERGVTTSRALRSLLIETGTSPVFDIETAQVADEIARKVEMMTDTTIMKTLLALAEDVRQMRILNYEQRLRRKRCGNAG</sequence>
<evidence type="ECO:0000313" key="2">
    <source>
        <dbReference type="Proteomes" id="UP000435138"/>
    </source>
</evidence>
<accession>A0A6A8A6J4</accession>
<reference evidence="1 2" key="1">
    <citation type="submission" date="2019-11" db="EMBL/GenBank/DDBJ databases">
        <title>Genome analysis of Rhizobacterium cereale a novel genus and species isolated from maize roots in North Spain.</title>
        <authorList>
            <person name="Menendez E."/>
            <person name="Flores-Felix J.D."/>
            <person name="Ramirez-Bahena M.-H."/>
            <person name="Igual J.M."/>
            <person name="Garcia-Fraile P."/>
            <person name="Peix A."/>
            <person name="Velazquez E."/>
        </authorList>
    </citation>
    <scope>NUCLEOTIDE SEQUENCE [LARGE SCALE GENOMIC DNA]</scope>
    <source>
        <strain evidence="1 2">RZME27</strain>
    </source>
</reference>
<evidence type="ECO:0000313" key="1">
    <source>
        <dbReference type="EMBL" id="MQY46429.1"/>
    </source>
</evidence>
<dbReference type="RefSeq" id="WP_153353926.1">
    <property type="nucleotide sequence ID" value="NZ_JAYKOO010000006.1"/>
</dbReference>
<protein>
    <submittedName>
        <fullName evidence="1">Uncharacterized protein</fullName>
    </submittedName>
</protein>
<gene>
    <name evidence="1" type="ORF">GAO09_10270</name>
</gene>
<dbReference type="AlphaFoldDB" id="A0A6A8A6J4"/>
<organism evidence="1 2">
    <name type="scientific">Endobacterium cereale</name>
    <dbReference type="NCBI Taxonomy" id="2663029"/>
    <lineage>
        <taxon>Bacteria</taxon>
        <taxon>Pseudomonadati</taxon>
        <taxon>Pseudomonadota</taxon>
        <taxon>Alphaproteobacteria</taxon>
        <taxon>Hyphomicrobiales</taxon>
        <taxon>Rhizobiaceae</taxon>
        <taxon>Endobacterium</taxon>
    </lineage>
</organism>